<feature type="compositionally biased region" description="Basic and acidic residues" evidence="8">
    <location>
        <begin position="60"/>
        <end position="71"/>
    </location>
</feature>
<dbReference type="InterPro" id="IPR027918">
    <property type="entry name" value="HYLS1_C_dom"/>
</dbReference>
<evidence type="ECO:0000313" key="10">
    <source>
        <dbReference type="Proteomes" id="UP000695022"/>
    </source>
</evidence>
<dbReference type="RefSeq" id="XP_014677753.1">
    <property type="nucleotide sequence ID" value="XM_014822267.1"/>
</dbReference>
<evidence type="ECO:0000259" key="9">
    <source>
        <dbReference type="Pfam" id="PF15311"/>
    </source>
</evidence>
<feature type="compositionally biased region" description="Low complexity" evidence="8">
    <location>
        <begin position="47"/>
        <end position="59"/>
    </location>
</feature>
<keyword evidence="7" id="KW-0966">Cell projection</keyword>
<keyword evidence="10" id="KW-1185">Reference proteome</keyword>
<feature type="region of interest" description="Disordered" evidence="8">
    <location>
        <begin position="170"/>
        <end position="197"/>
    </location>
</feature>
<keyword evidence="5" id="KW-0970">Cilium biogenesis/degradation</keyword>
<name>A0ABM1EZY2_PRICU</name>
<evidence type="ECO:0000256" key="8">
    <source>
        <dbReference type="SAM" id="MobiDB-lite"/>
    </source>
</evidence>
<evidence type="ECO:0000256" key="5">
    <source>
        <dbReference type="ARBA" id="ARBA00022794"/>
    </source>
</evidence>
<evidence type="ECO:0000256" key="4">
    <source>
        <dbReference type="ARBA" id="ARBA00022490"/>
    </source>
</evidence>
<organism evidence="10 11">
    <name type="scientific">Priapulus caudatus</name>
    <name type="common">Priapulid worm</name>
    <dbReference type="NCBI Taxonomy" id="37621"/>
    <lineage>
        <taxon>Eukaryota</taxon>
        <taxon>Metazoa</taxon>
        <taxon>Ecdysozoa</taxon>
        <taxon>Scalidophora</taxon>
        <taxon>Priapulida</taxon>
        <taxon>Priapulimorpha</taxon>
        <taxon>Priapulimorphida</taxon>
        <taxon>Priapulidae</taxon>
        <taxon>Priapulus</taxon>
    </lineage>
</organism>
<evidence type="ECO:0000256" key="3">
    <source>
        <dbReference type="ARBA" id="ARBA00010091"/>
    </source>
</evidence>
<evidence type="ECO:0000313" key="11">
    <source>
        <dbReference type="RefSeq" id="XP_014677753.1"/>
    </source>
</evidence>
<feature type="region of interest" description="Disordered" evidence="8">
    <location>
        <begin position="1"/>
        <end position="107"/>
    </location>
</feature>
<accession>A0ABM1EZY2</accession>
<dbReference type="PANTHER" id="PTHR34174">
    <property type="entry name" value="HYDROLETHALUS SYNDROME PROTEIN 1"/>
    <property type="match status" value="1"/>
</dbReference>
<dbReference type="InterPro" id="IPR052319">
    <property type="entry name" value="Centriolar_ciliogenesis_assoc"/>
</dbReference>
<evidence type="ECO:0000256" key="2">
    <source>
        <dbReference type="ARBA" id="ARBA00004138"/>
    </source>
</evidence>
<reference evidence="11" key="1">
    <citation type="submission" date="2025-08" db="UniProtKB">
        <authorList>
            <consortium name="RefSeq"/>
        </authorList>
    </citation>
    <scope>IDENTIFICATION</scope>
</reference>
<evidence type="ECO:0000256" key="7">
    <source>
        <dbReference type="ARBA" id="ARBA00023273"/>
    </source>
</evidence>
<keyword evidence="4" id="KW-0963">Cytoplasm</keyword>
<dbReference type="Proteomes" id="UP000695022">
    <property type="component" value="Unplaced"/>
</dbReference>
<evidence type="ECO:0000256" key="1">
    <source>
        <dbReference type="ARBA" id="ARBA00004114"/>
    </source>
</evidence>
<feature type="compositionally biased region" description="Low complexity" evidence="8">
    <location>
        <begin position="13"/>
        <end position="24"/>
    </location>
</feature>
<comment type="subcellular location">
    <subcellularLocation>
        <location evidence="2">Cell projection</location>
        <location evidence="2">Cilium</location>
    </subcellularLocation>
    <subcellularLocation>
        <location evidence="1">Cytoplasm</location>
        <location evidence="1">Cytoskeleton</location>
        <location evidence="1">Microtubule organizing center</location>
        <location evidence="1">Centrosome</location>
        <location evidence="1">Centriole</location>
    </subcellularLocation>
</comment>
<feature type="domain" description="Centriolar and ciliogenesis-associated protein HYLS1 C-terminal" evidence="9">
    <location>
        <begin position="130"/>
        <end position="210"/>
    </location>
</feature>
<comment type="similarity">
    <text evidence="3">Belongs to the HYLS1 family.</text>
</comment>
<gene>
    <name evidence="11" type="primary">LOC106817587</name>
</gene>
<proteinExistence type="inferred from homology"/>
<keyword evidence="6" id="KW-0206">Cytoskeleton</keyword>
<dbReference type="PANTHER" id="PTHR34174:SF1">
    <property type="entry name" value="CENTRIOLAR AND CILIOGENESIS-ASSOCIATED PROTEIN HYLS1"/>
    <property type="match status" value="1"/>
</dbReference>
<dbReference type="GeneID" id="106817587"/>
<protein>
    <submittedName>
        <fullName evidence="11">Hydrolethalus syndrome protein 1-like</fullName>
    </submittedName>
</protein>
<sequence>MTHRHEQRPLSADDSSVSMLSDESSTTRRFTKRKVLRQVDGRSQVFDESSLSDASALSENVRDYAERRDGGPPRWNLRQRPQRGSAPPSFRSARYPESTQGVEEEEEEDYACLRARRSFIRPSLGEAEPGRLDRRCDPVDRYHAYREIWDAQPPPGTLRHSALRWAVRERMLTQDEPPSPRRPRRTPTAYVVPTEKKRQSLRWQVRSVLAETNR</sequence>
<dbReference type="Pfam" id="PF15311">
    <property type="entry name" value="HYLS1_C"/>
    <property type="match status" value="1"/>
</dbReference>
<evidence type="ECO:0000256" key="6">
    <source>
        <dbReference type="ARBA" id="ARBA00023212"/>
    </source>
</evidence>